<accession>A0A562Q1W7</accession>
<protein>
    <submittedName>
        <fullName evidence="3">Helix-turn-helix protein</fullName>
    </submittedName>
</protein>
<feature type="domain" description="Helix-turn-helix" evidence="2">
    <location>
        <begin position="31"/>
        <end position="80"/>
    </location>
</feature>
<proteinExistence type="predicted"/>
<evidence type="ECO:0000313" key="4">
    <source>
        <dbReference type="Proteomes" id="UP000316905"/>
    </source>
</evidence>
<sequence length="91" mass="9922">MSNSNVRGSGGVTESAPNHKSPVEIVSPKRWLRAKEGAEYLGLSVPHLARLREVKKGPPYRKHGVVVLYDVCELDAFVETLPRVETKGGGL</sequence>
<evidence type="ECO:0000259" key="2">
    <source>
        <dbReference type="Pfam" id="PF12728"/>
    </source>
</evidence>
<name>A0A562Q1W7_9PSED</name>
<dbReference type="EMBL" id="VLKY01000015">
    <property type="protein sequence ID" value="TWI50450.1"/>
    <property type="molecule type" value="Genomic_DNA"/>
</dbReference>
<dbReference type="InterPro" id="IPR041657">
    <property type="entry name" value="HTH_17"/>
</dbReference>
<comment type="caution">
    <text evidence="3">The sequence shown here is derived from an EMBL/GenBank/DDBJ whole genome shotgun (WGS) entry which is preliminary data.</text>
</comment>
<gene>
    <name evidence="3" type="ORF">IQ22_03840</name>
</gene>
<reference evidence="3 4" key="1">
    <citation type="journal article" date="2015" name="Stand. Genomic Sci.">
        <title>Genomic Encyclopedia of Bacterial and Archaeal Type Strains, Phase III: the genomes of soil and plant-associated and newly described type strains.</title>
        <authorList>
            <person name="Whitman W.B."/>
            <person name="Woyke T."/>
            <person name="Klenk H.P."/>
            <person name="Zhou Y."/>
            <person name="Lilburn T.G."/>
            <person name="Beck B.J."/>
            <person name="De Vos P."/>
            <person name="Vandamme P."/>
            <person name="Eisen J.A."/>
            <person name="Garrity G."/>
            <person name="Hugenholtz P."/>
            <person name="Kyrpides N.C."/>
        </authorList>
    </citation>
    <scope>NUCLEOTIDE SEQUENCE [LARGE SCALE GENOMIC DNA]</scope>
    <source>
        <strain evidence="3 4">CGMCC 1.6858</strain>
    </source>
</reference>
<evidence type="ECO:0000313" key="3">
    <source>
        <dbReference type="EMBL" id="TWI50450.1"/>
    </source>
</evidence>
<dbReference type="RefSeq" id="WP_158635455.1">
    <property type="nucleotide sequence ID" value="NZ_VLKY01000015.1"/>
</dbReference>
<keyword evidence="4" id="KW-1185">Reference proteome</keyword>
<dbReference type="Pfam" id="PF12728">
    <property type="entry name" value="HTH_17"/>
    <property type="match status" value="1"/>
</dbReference>
<evidence type="ECO:0000256" key="1">
    <source>
        <dbReference type="SAM" id="MobiDB-lite"/>
    </source>
</evidence>
<dbReference type="OrthoDB" id="5959028at2"/>
<feature type="region of interest" description="Disordered" evidence="1">
    <location>
        <begin position="1"/>
        <end position="21"/>
    </location>
</feature>
<dbReference type="AlphaFoldDB" id="A0A562Q1W7"/>
<organism evidence="3 4">
    <name type="scientific">Pseudomonas duriflava</name>
    <dbReference type="NCBI Taxonomy" id="459528"/>
    <lineage>
        <taxon>Bacteria</taxon>
        <taxon>Pseudomonadati</taxon>
        <taxon>Pseudomonadota</taxon>
        <taxon>Gammaproteobacteria</taxon>
        <taxon>Pseudomonadales</taxon>
        <taxon>Pseudomonadaceae</taxon>
        <taxon>Pseudomonas</taxon>
    </lineage>
</organism>
<dbReference type="Proteomes" id="UP000316905">
    <property type="component" value="Unassembled WGS sequence"/>
</dbReference>